<gene>
    <name evidence="1" type="ORF">GGX14DRAFT_634526</name>
</gene>
<reference evidence="1" key="1">
    <citation type="submission" date="2023-03" db="EMBL/GenBank/DDBJ databases">
        <title>Massive genome expansion in bonnet fungi (Mycena s.s.) driven by repeated elements and novel gene families across ecological guilds.</title>
        <authorList>
            <consortium name="Lawrence Berkeley National Laboratory"/>
            <person name="Harder C.B."/>
            <person name="Miyauchi S."/>
            <person name="Viragh M."/>
            <person name="Kuo A."/>
            <person name="Thoen E."/>
            <person name="Andreopoulos B."/>
            <person name="Lu D."/>
            <person name="Skrede I."/>
            <person name="Drula E."/>
            <person name="Henrissat B."/>
            <person name="Morin E."/>
            <person name="Kohler A."/>
            <person name="Barry K."/>
            <person name="LaButti K."/>
            <person name="Morin E."/>
            <person name="Salamov A."/>
            <person name="Lipzen A."/>
            <person name="Mereny Z."/>
            <person name="Hegedus B."/>
            <person name="Baldrian P."/>
            <person name="Stursova M."/>
            <person name="Weitz H."/>
            <person name="Taylor A."/>
            <person name="Grigoriev I.V."/>
            <person name="Nagy L.G."/>
            <person name="Martin F."/>
            <person name="Kauserud H."/>
        </authorList>
    </citation>
    <scope>NUCLEOTIDE SEQUENCE</scope>
    <source>
        <strain evidence="1">9144</strain>
    </source>
</reference>
<dbReference type="EMBL" id="JARJCW010000035">
    <property type="protein sequence ID" value="KAJ7207942.1"/>
    <property type="molecule type" value="Genomic_DNA"/>
</dbReference>
<keyword evidence="2" id="KW-1185">Reference proteome</keyword>
<dbReference type="Proteomes" id="UP001219525">
    <property type="component" value="Unassembled WGS sequence"/>
</dbReference>
<accession>A0AAD6VIA2</accession>
<organism evidence="1 2">
    <name type="scientific">Mycena pura</name>
    <dbReference type="NCBI Taxonomy" id="153505"/>
    <lineage>
        <taxon>Eukaryota</taxon>
        <taxon>Fungi</taxon>
        <taxon>Dikarya</taxon>
        <taxon>Basidiomycota</taxon>
        <taxon>Agaricomycotina</taxon>
        <taxon>Agaricomycetes</taxon>
        <taxon>Agaricomycetidae</taxon>
        <taxon>Agaricales</taxon>
        <taxon>Marasmiineae</taxon>
        <taxon>Mycenaceae</taxon>
        <taxon>Mycena</taxon>
    </lineage>
</organism>
<protein>
    <submittedName>
        <fullName evidence="1">Uncharacterized protein</fullName>
    </submittedName>
</protein>
<dbReference type="AlphaFoldDB" id="A0AAD6VIA2"/>
<evidence type="ECO:0000313" key="2">
    <source>
        <dbReference type="Proteomes" id="UP001219525"/>
    </source>
</evidence>
<comment type="caution">
    <text evidence="1">The sequence shown here is derived from an EMBL/GenBank/DDBJ whole genome shotgun (WGS) entry which is preliminary data.</text>
</comment>
<name>A0AAD6VIA2_9AGAR</name>
<evidence type="ECO:0000313" key="1">
    <source>
        <dbReference type="EMBL" id="KAJ7207942.1"/>
    </source>
</evidence>
<sequence>MRLPMHEYDDVGFWTTSQQEALEEMKGFGIECALETLQACLIRSKNHGLSIRLWTTESTLEILLLKLLLKDADRWEEVILLGPSEATCPSLCIEQQDLPRFRTLARSLSSLSSACMSLTGSNSPFHGRICNSTASCVALPIGYSQLKQLVMLHRLQSHMHVVFPSLRVASFHFHDLSTLAAMVPIAFETPPLEEYNVEGLNINHFSVCIPHGSSLLRKLSVHFARGAGLNPGDTKNTLECFPALTEVSLWGPNYFTDECLECLTPSIDREPLLPQILRLSSTSFVHGYCKWTMFLSLLRARFVPPTTTVLRLHTFEFLDDSHGWDENVKSGLVNLRRQRGWNIRVKAEMVNSLWTDFRLEWPA</sequence>
<proteinExistence type="predicted"/>